<dbReference type="AlphaFoldDB" id="A0A7H8RAR1"/>
<evidence type="ECO:0000256" key="1">
    <source>
        <dbReference type="ARBA" id="ARBA00004141"/>
    </source>
</evidence>
<dbReference type="EMBL" id="CP055902">
    <property type="protein sequence ID" value="QKX63078.1"/>
    <property type="molecule type" value="Genomic_DNA"/>
</dbReference>
<evidence type="ECO:0000313" key="9">
    <source>
        <dbReference type="Proteomes" id="UP000509510"/>
    </source>
</evidence>
<comment type="subcellular location">
    <subcellularLocation>
        <location evidence="1">Membrane</location>
        <topology evidence="1">Multi-pass membrane protein</topology>
    </subcellularLocation>
</comment>
<feature type="transmembrane region" description="Helical" evidence="6">
    <location>
        <begin position="244"/>
        <end position="262"/>
    </location>
</feature>
<feature type="transmembrane region" description="Helical" evidence="6">
    <location>
        <begin position="84"/>
        <end position="108"/>
    </location>
</feature>
<evidence type="ECO:0000256" key="4">
    <source>
        <dbReference type="ARBA" id="ARBA00023136"/>
    </source>
</evidence>
<name>A0A7H8RAR1_TALRU</name>
<dbReference type="InterPro" id="IPR052337">
    <property type="entry name" value="SAT4-like"/>
</dbReference>
<dbReference type="PANTHER" id="PTHR33048">
    <property type="entry name" value="PTH11-LIKE INTEGRAL MEMBRANE PROTEIN (AFU_ORTHOLOGUE AFUA_5G11245)"/>
    <property type="match status" value="1"/>
</dbReference>
<keyword evidence="2 6" id="KW-0812">Transmembrane</keyword>
<dbReference type="InterPro" id="IPR049326">
    <property type="entry name" value="Rhodopsin_dom_fungi"/>
</dbReference>
<protein>
    <recommendedName>
        <fullName evidence="7">Rhodopsin domain-containing protein</fullName>
    </recommendedName>
</protein>
<proteinExistence type="inferred from homology"/>
<feature type="transmembrane region" description="Helical" evidence="6">
    <location>
        <begin position="41"/>
        <end position="64"/>
    </location>
</feature>
<feature type="transmembrane region" description="Helical" evidence="6">
    <location>
        <begin position="204"/>
        <end position="224"/>
    </location>
</feature>
<dbReference type="RefSeq" id="XP_035349252.1">
    <property type="nucleotide sequence ID" value="XM_035493359.1"/>
</dbReference>
<gene>
    <name evidence="8" type="ORF">TRUGW13939_10246</name>
</gene>
<evidence type="ECO:0000256" key="6">
    <source>
        <dbReference type="SAM" id="Phobius"/>
    </source>
</evidence>
<dbReference type="OrthoDB" id="3897607at2759"/>
<evidence type="ECO:0000313" key="8">
    <source>
        <dbReference type="EMBL" id="QKX63078.1"/>
    </source>
</evidence>
<dbReference type="Proteomes" id="UP000509510">
    <property type="component" value="Chromosome V"/>
</dbReference>
<dbReference type="KEGG" id="trg:TRUGW13939_10246"/>
<dbReference type="Pfam" id="PF20684">
    <property type="entry name" value="Fung_rhodopsin"/>
    <property type="match status" value="1"/>
</dbReference>
<evidence type="ECO:0000256" key="3">
    <source>
        <dbReference type="ARBA" id="ARBA00022989"/>
    </source>
</evidence>
<organism evidence="8 9">
    <name type="scientific">Talaromyces rugulosus</name>
    <name type="common">Penicillium rugulosum</name>
    <dbReference type="NCBI Taxonomy" id="121627"/>
    <lineage>
        <taxon>Eukaryota</taxon>
        <taxon>Fungi</taxon>
        <taxon>Dikarya</taxon>
        <taxon>Ascomycota</taxon>
        <taxon>Pezizomycotina</taxon>
        <taxon>Eurotiomycetes</taxon>
        <taxon>Eurotiomycetidae</taxon>
        <taxon>Eurotiales</taxon>
        <taxon>Trichocomaceae</taxon>
        <taxon>Talaromyces</taxon>
        <taxon>Talaromyces sect. Islandici</taxon>
    </lineage>
</organism>
<sequence length="334" mass="36753">MASGSHAIIIVTAVFLALSLFAVCLRCFVRLYVVKSFGRDDGLMVVAAVSNIVFAAFGIFGAVHGMGKTQSYLLQHPDDVRLGLLGWLLGQIFYVITCTLARLSIAITLLRITVKRVHKLILYAVIVLSTAVGIVFLFFTIFQCSPVDYYWNRRTMPHGHCMNMNSLLGVVYMYSGVAAACDFTMGILPVFIIWNLQMSRRIKVAISGILGIACVASTAVIVRIPFLHYAASPDFLHTTTQVSIWSNIEASLGIIAGSLIVMRPLFRVFASNTASSRTRPNSYTILRSNRPHIELGAYNIDTGNNNNLHCAASRSQTSFCRDSAMQQVQMAVVR</sequence>
<feature type="transmembrane region" description="Helical" evidence="6">
    <location>
        <begin position="6"/>
        <end position="29"/>
    </location>
</feature>
<feature type="transmembrane region" description="Helical" evidence="6">
    <location>
        <begin position="120"/>
        <end position="142"/>
    </location>
</feature>
<feature type="transmembrane region" description="Helical" evidence="6">
    <location>
        <begin position="172"/>
        <end position="192"/>
    </location>
</feature>
<keyword evidence="3 6" id="KW-1133">Transmembrane helix</keyword>
<keyword evidence="9" id="KW-1185">Reference proteome</keyword>
<feature type="domain" description="Rhodopsin" evidence="7">
    <location>
        <begin position="25"/>
        <end position="267"/>
    </location>
</feature>
<dbReference type="GeneID" id="55997727"/>
<evidence type="ECO:0000256" key="5">
    <source>
        <dbReference type="ARBA" id="ARBA00038359"/>
    </source>
</evidence>
<evidence type="ECO:0000259" key="7">
    <source>
        <dbReference type="Pfam" id="PF20684"/>
    </source>
</evidence>
<accession>A0A7H8RAR1</accession>
<comment type="similarity">
    <text evidence="5">Belongs to the SAT4 family.</text>
</comment>
<dbReference type="GO" id="GO:0016020">
    <property type="term" value="C:membrane"/>
    <property type="evidence" value="ECO:0007669"/>
    <property type="project" value="UniProtKB-SubCell"/>
</dbReference>
<reference evidence="9" key="1">
    <citation type="submission" date="2020-06" db="EMBL/GenBank/DDBJ databases">
        <title>A chromosome-scale genome assembly of Talaromyces rugulosus W13939.</title>
        <authorList>
            <person name="Wang B."/>
            <person name="Guo L."/>
            <person name="Ye K."/>
            <person name="Wang L."/>
        </authorList>
    </citation>
    <scope>NUCLEOTIDE SEQUENCE [LARGE SCALE GENOMIC DNA]</scope>
    <source>
        <strain evidence="9">W13939</strain>
    </source>
</reference>
<dbReference type="PANTHER" id="PTHR33048:SF140">
    <property type="entry name" value="ATPASE, PUTATIVE (EUROFUNG)-RELATED"/>
    <property type="match status" value="1"/>
</dbReference>
<keyword evidence="4 6" id="KW-0472">Membrane</keyword>
<evidence type="ECO:0000256" key="2">
    <source>
        <dbReference type="ARBA" id="ARBA00022692"/>
    </source>
</evidence>